<dbReference type="OrthoDB" id="2020070at2759"/>
<sequence length="410" mass="47758">MDYSKYPIKQINSSDYPEKKLLLRDVITSTSIDFKGNLPSEVFVITECEVADISQEPWHQFYMIDSSNNDEIICSFRIMYKPGNVKNCNLLIGNVHTNPKYRKKGFAGYMISECIKKYEIEGYEFECPLSDNDETDKYLNEYLLKGKYNYFWSLYSGVSEYYARFGFKSYPEMNWLIYEEPVPAEKQHEFNSLENQELQEYPGVDLIPLKHGDISNITDFFSGQDYVSYINENDNGIFTRSTNLSSPTIHNFYVRDKTVSSYYDRSYKYIGLRIKDSTIGKETFVIFCGALDYSGLLLPKLFTNLNSEIETEREILAKDINYLLNFLKDSFQNYSFLKFSHVNSIKLSITTADICTKDAKTTEFIMNQLISSGWKLDTSNKNFLPMLKDFGKKGTNEDIKWINNGFWCFG</sequence>
<dbReference type="SUPFAM" id="SSF55729">
    <property type="entry name" value="Acyl-CoA N-acyltransferases (Nat)"/>
    <property type="match status" value="1"/>
</dbReference>
<reference evidence="2" key="1">
    <citation type="submission" date="2016-05" db="EMBL/GenBank/DDBJ databases">
        <title>Comparative genomics of biotechnologically important yeasts.</title>
        <authorList>
            <consortium name="DOE Joint Genome Institute"/>
            <person name="Riley R."/>
            <person name="Haridas S."/>
            <person name="Wolfe K.H."/>
            <person name="Lopes M.R."/>
            <person name="Hittinger C.T."/>
            <person name="Goker M."/>
            <person name="Salamov A."/>
            <person name="Wisecaver J."/>
            <person name="Long T.M."/>
            <person name="Aerts A.L."/>
            <person name="Barry K."/>
            <person name="Choi C."/>
            <person name="Clum A."/>
            <person name="Coughlan A.Y."/>
            <person name="Deshpande S."/>
            <person name="Douglass A.P."/>
            <person name="Hanson S.J."/>
            <person name="Klenk H.-P."/>
            <person name="Labutti K."/>
            <person name="Lapidus A."/>
            <person name="Lindquist E."/>
            <person name="Lipzen A."/>
            <person name="Meier-Kolthoff J.P."/>
            <person name="Ohm R.A."/>
            <person name="Otillar R.P."/>
            <person name="Pangilinan J."/>
            <person name="Peng Y."/>
            <person name="Rokas A."/>
            <person name="Rosa C.A."/>
            <person name="Scheuner C."/>
            <person name="Sibirny A.A."/>
            <person name="Slot J.C."/>
            <person name="Stielow J.B."/>
            <person name="Sun H."/>
            <person name="Kurtzman C.P."/>
            <person name="Blackwell M."/>
            <person name="Grigoriev I.V."/>
            <person name="Jeffries T.W."/>
        </authorList>
    </citation>
    <scope>NUCLEOTIDE SEQUENCE [LARGE SCALE GENOMIC DNA]</scope>
    <source>
        <strain evidence="2">NRRL Y-2460</strain>
    </source>
</reference>
<protein>
    <recommendedName>
        <fullName evidence="3">N-acetyltransferase domain-containing protein</fullName>
    </recommendedName>
</protein>
<dbReference type="InterPro" id="IPR053013">
    <property type="entry name" value="LAT"/>
</dbReference>
<accession>A0A1E4TVF9</accession>
<evidence type="ECO:0000313" key="2">
    <source>
        <dbReference type="Proteomes" id="UP000094236"/>
    </source>
</evidence>
<dbReference type="EMBL" id="KV454014">
    <property type="protein sequence ID" value="ODV95717.1"/>
    <property type="molecule type" value="Genomic_DNA"/>
</dbReference>
<evidence type="ECO:0008006" key="3">
    <source>
        <dbReference type="Google" id="ProtNLM"/>
    </source>
</evidence>
<gene>
    <name evidence="1" type="ORF">PACTADRAFT_34267</name>
</gene>
<proteinExistence type="predicted"/>
<name>A0A1E4TVF9_PACTA</name>
<keyword evidence="2" id="KW-1185">Reference proteome</keyword>
<dbReference type="Gene3D" id="3.40.630.30">
    <property type="match status" value="1"/>
</dbReference>
<evidence type="ECO:0000313" key="1">
    <source>
        <dbReference type="EMBL" id="ODV95717.1"/>
    </source>
</evidence>
<dbReference type="PANTHER" id="PTHR34815:SF2">
    <property type="entry name" value="N-ACETYLTRANSFERASE DOMAIN-CONTAINING PROTEIN"/>
    <property type="match status" value="1"/>
</dbReference>
<dbReference type="PANTHER" id="PTHR34815">
    <property type="entry name" value="LYSINE ACETYLTRANSFERASE"/>
    <property type="match status" value="1"/>
</dbReference>
<dbReference type="InterPro" id="IPR016181">
    <property type="entry name" value="Acyl_CoA_acyltransferase"/>
</dbReference>
<organism evidence="1 2">
    <name type="scientific">Pachysolen tannophilus NRRL Y-2460</name>
    <dbReference type="NCBI Taxonomy" id="669874"/>
    <lineage>
        <taxon>Eukaryota</taxon>
        <taxon>Fungi</taxon>
        <taxon>Dikarya</taxon>
        <taxon>Ascomycota</taxon>
        <taxon>Saccharomycotina</taxon>
        <taxon>Pichiomycetes</taxon>
        <taxon>Pachysolenaceae</taxon>
        <taxon>Pachysolen</taxon>
    </lineage>
</organism>
<dbReference type="AlphaFoldDB" id="A0A1E4TVF9"/>
<dbReference type="Proteomes" id="UP000094236">
    <property type="component" value="Unassembled WGS sequence"/>
</dbReference>